<feature type="transmembrane region" description="Helical" evidence="8">
    <location>
        <begin position="251"/>
        <end position="275"/>
    </location>
</feature>
<gene>
    <name evidence="12" type="ORF">DWV78_10545</name>
    <name evidence="11" type="ORF">GKE07_01765</name>
</gene>
<organism evidence="12 13">
    <name type="scientific">Agathobacter rectalis</name>
    <dbReference type="NCBI Taxonomy" id="39491"/>
    <lineage>
        <taxon>Bacteria</taxon>
        <taxon>Bacillati</taxon>
        <taxon>Bacillota</taxon>
        <taxon>Clostridia</taxon>
        <taxon>Lachnospirales</taxon>
        <taxon>Lachnospiraceae</taxon>
        <taxon>Agathobacter</taxon>
    </lineage>
</organism>
<evidence type="ECO:0000256" key="2">
    <source>
        <dbReference type="ARBA" id="ARBA00022448"/>
    </source>
</evidence>
<dbReference type="SUPFAM" id="SSF52540">
    <property type="entry name" value="P-loop containing nucleoside triphosphate hydrolases"/>
    <property type="match status" value="1"/>
</dbReference>
<keyword evidence="7 8" id="KW-0472">Membrane</keyword>
<dbReference type="Pfam" id="PF00664">
    <property type="entry name" value="ABC_membrane"/>
    <property type="match status" value="1"/>
</dbReference>
<evidence type="ECO:0000313" key="14">
    <source>
        <dbReference type="Proteomes" id="UP000479563"/>
    </source>
</evidence>
<dbReference type="GO" id="GO:0005524">
    <property type="term" value="F:ATP binding"/>
    <property type="evidence" value="ECO:0007669"/>
    <property type="project" value="UniProtKB-KW"/>
</dbReference>
<evidence type="ECO:0000256" key="6">
    <source>
        <dbReference type="ARBA" id="ARBA00022989"/>
    </source>
</evidence>
<dbReference type="EMBL" id="WKQP01000002">
    <property type="protein sequence ID" value="MSC58967.1"/>
    <property type="molecule type" value="Genomic_DNA"/>
</dbReference>
<dbReference type="PROSITE" id="PS00211">
    <property type="entry name" value="ABC_TRANSPORTER_1"/>
    <property type="match status" value="1"/>
</dbReference>
<dbReference type="InterPro" id="IPR003593">
    <property type="entry name" value="AAA+_ATPase"/>
</dbReference>
<keyword evidence="4" id="KW-0547">Nucleotide-binding</keyword>
<dbReference type="AlphaFoldDB" id="A0A413BF20"/>
<dbReference type="Proteomes" id="UP000479563">
    <property type="component" value="Unassembled WGS sequence"/>
</dbReference>
<feature type="domain" description="ABC transporter" evidence="9">
    <location>
        <begin position="349"/>
        <end position="583"/>
    </location>
</feature>
<dbReference type="InterPro" id="IPR027417">
    <property type="entry name" value="P-loop_NTPase"/>
</dbReference>
<dbReference type="GO" id="GO:0015421">
    <property type="term" value="F:ABC-type oligopeptide transporter activity"/>
    <property type="evidence" value="ECO:0007669"/>
    <property type="project" value="TreeGrafter"/>
</dbReference>
<evidence type="ECO:0000256" key="8">
    <source>
        <dbReference type="SAM" id="Phobius"/>
    </source>
</evidence>
<keyword evidence="5 12" id="KW-0067">ATP-binding</keyword>
<evidence type="ECO:0000259" key="10">
    <source>
        <dbReference type="PROSITE" id="PS50929"/>
    </source>
</evidence>
<evidence type="ECO:0000313" key="13">
    <source>
        <dbReference type="Proteomes" id="UP000286581"/>
    </source>
</evidence>
<dbReference type="GO" id="GO:0005886">
    <property type="term" value="C:plasma membrane"/>
    <property type="evidence" value="ECO:0007669"/>
    <property type="project" value="UniProtKB-SubCell"/>
</dbReference>
<dbReference type="SMART" id="SM00382">
    <property type="entry name" value="AAA"/>
    <property type="match status" value="1"/>
</dbReference>
<dbReference type="Pfam" id="PF00005">
    <property type="entry name" value="ABC_tran"/>
    <property type="match status" value="1"/>
</dbReference>
<dbReference type="Gene3D" id="3.40.50.300">
    <property type="entry name" value="P-loop containing nucleotide triphosphate hydrolases"/>
    <property type="match status" value="1"/>
</dbReference>
<evidence type="ECO:0000259" key="9">
    <source>
        <dbReference type="PROSITE" id="PS50893"/>
    </source>
</evidence>
<evidence type="ECO:0000313" key="11">
    <source>
        <dbReference type="EMBL" id="MSC58967.1"/>
    </source>
</evidence>
<comment type="caution">
    <text evidence="12">The sequence shown here is derived from an EMBL/GenBank/DDBJ whole genome shotgun (WGS) entry which is preliminary data.</text>
</comment>
<sequence length="586" mass="66925">MNSSENINKNEMNKKSSTMRLIAYMKPYAHWVIFALLLVLGLTAFDLYRPMLVGDAIDAFGANGDYDVIIATAIKYAVVLALSFAFNIAQTWILQKTGQNIILQMRKDLYRHIQSLGSRYFDITPVGKLVTRVTNDVEALNEMYSGILVQLFRNIVKIVGLAGVMLVLDVRLAAISFVLMPLVIGLTVLCQKIARNIYRLYRTRLTDINTFLSEHLSGMKIIQIFGRQERKFEEFHDKNTKLYKAFYREMLMYAVFRPLIYILSILSLMIVLWFGSKNVFDEIISVGTLYIFSNYIRSFFDPIQELAEQFSTLQSSIASAEKIFTVMDEDEFIPEVENPKQPDKITGKIEFDHVWFAYDGENYVLKDVSFVINPGEKVAFVGATGAGKSSILNLIGRYYDIQKGHIYIDGIDIRQLSKKQLRSAIGQMQQDVFIFEGDVAYNIRLNDNDITDEQVKEAAEYVNASHFIEKLPQGYHEPVTERGATFSAGERQLLSFARTLAHNPSILVMDEATANIDTETEILIQEALEKLMDGRTTIMVAHRLSTIQHADCIMVMHKGRICERGTHRELLEQDGIYRKLYELQIS</sequence>
<keyword evidence="3 8" id="KW-0812">Transmembrane</keyword>
<evidence type="ECO:0000313" key="12">
    <source>
        <dbReference type="EMBL" id="RGW39163.1"/>
    </source>
</evidence>
<reference evidence="12 13" key="1">
    <citation type="submission" date="2018-08" db="EMBL/GenBank/DDBJ databases">
        <title>A genome reference for cultivated species of the human gut microbiota.</title>
        <authorList>
            <person name="Zou Y."/>
            <person name="Xue W."/>
            <person name="Luo G."/>
        </authorList>
    </citation>
    <scope>NUCLEOTIDE SEQUENCE [LARGE SCALE GENOMIC DNA]</scope>
    <source>
        <strain evidence="12 13">AF12-8</strain>
    </source>
</reference>
<feature type="transmembrane region" description="Helical" evidence="8">
    <location>
        <begin position="174"/>
        <end position="194"/>
    </location>
</feature>
<comment type="subcellular location">
    <subcellularLocation>
        <location evidence="1">Cell membrane</location>
        <topology evidence="1">Multi-pass membrane protein</topology>
    </subcellularLocation>
</comment>
<dbReference type="InterPro" id="IPR011527">
    <property type="entry name" value="ABC1_TM_dom"/>
</dbReference>
<dbReference type="RefSeq" id="WP_151198972.1">
    <property type="nucleotide sequence ID" value="NZ_WKQP01000002.1"/>
</dbReference>
<dbReference type="Gene3D" id="1.20.1560.10">
    <property type="entry name" value="ABC transporter type 1, transmembrane domain"/>
    <property type="match status" value="1"/>
</dbReference>
<feature type="transmembrane region" description="Helical" evidence="8">
    <location>
        <begin position="151"/>
        <end position="168"/>
    </location>
</feature>
<evidence type="ECO:0000256" key="5">
    <source>
        <dbReference type="ARBA" id="ARBA00022840"/>
    </source>
</evidence>
<dbReference type="PROSITE" id="PS50893">
    <property type="entry name" value="ABC_TRANSPORTER_2"/>
    <property type="match status" value="1"/>
</dbReference>
<reference evidence="11 14" key="2">
    <citation type="journal article" date="2019" name="Nat. Med.">
        <title>A library of human gut bacterial isolates paired with longitudinal multiomics data enables mechanistic microbiome research.</title>
        <authorList>
            <person name="Poyet M."/>
            <person name="Groussin M."/>
            <person name="Gibbons S.M."/>
            <person name="Avila-Pacheco J."/>
            <person name="Jiang X."/>
            <person name="Kearney S.M."/>
            <person name="Perrotta A.R."/>
            <person name="Berdy B."/>
            <person name="Zhao S."/>
            <person name="Lieberman T.D."/>
            <person name="Swanson P.K."/>
            <person name="Smith M."/>
            <person name="Roesemann S."/>
            <person name="Alexander J.E."/>
            <person name="Rich S.A."/>
            <person name="Livny J."/>
            <person name="Vlamakis H."/>
            <person name="Clish C."/>
            <person name="Bullock K."/>
            <person name="Deik A."/>
            <person name="Scott J."/>
            <person name="Pierce K.A."/>
            <person name="Xavier R.J."/>
            <person name="Alm E.J."/>
        </authorList>
    </citation>
    <scope>NUCLEOTIDE SEQUENCE [LARGE SCALE GENOMIC DNA]</scope>
    <source>
        <strain evidence="11 14">BIOML-A11</strain>
    </source>
</reference>
<dbReference type="SUPFAM" id="SSF90123">
    <property type="entry name" value="ABC transporter transmembrane region"/>
    <property type="match status" value="1"/>
</dbReference>
<dbReference type="FunFam" id="3.40.50.300:FF:000287">
    <property type="entry name" value="Multidrug ABC transporter ATP-binding protein"/>
    <property type="match status" value="1"/>
</dbReference>
<evidence type="ECO:0000256" key="7">
    <source>
        <dbReference type="ARBA" id="ARBA00023136"/>
    </source>
</evidence>
<protein>
    <submittedName>
        <fullName evidence="12">ABC transporter ATP-binding protein</fullName>
    </submittedName>
    <submittedName>
        <fullName evidence="11">ATP-binding cassette domain-containing protein</fullName>
    </submittedName>
</protein>
<keyword evidence="6 8" id="KW-1133">Transmembrane helix</keyword>
<evidence type="ECO:0000256" key="3">
    <source>
        <dbReference type="ARBA" id="ARBA00022692"/>
    </source>
</evidence>
<evidence type="ECO:0000256" key="1">
    <source>
        <dbReference type="ARBA" id="ARBA00004651"/>
    </source>
</evidence>
<dbReference type="InterPro" id="IPR017871">
    <property type="entry name" value="ABC_transporter-like_CS"/>
</dbReference>
<dbReference type="CDD" id="cd18544">
    <property type="entry name" value="ABC_6TM_TmrA_like"/>
    <property type="match status" value="1"/>
</dbReference>
<dbReference type="InterPro" id="IPR036640">
    <property type="entry name" value="ABC1_TM_sf"/>
</dbReference>
<name>A0A413BF20_9FIRM</name>
<keyword evidence="2" id="KW-0813">Transport</keyword>
<dbReference type="PANTHER" id="PTHR43394">
    <property type="entry name" value="ATP-DEPENDENT PERMEASE MDL1, MITOCHONDRIAL"/>
    <property type="match status" value="1"/>
</dbReference>
<feature type="domain" description="ABC transmembrane type-1" evidence="10">
    <location>
        <begin position="33"/>
        <end position="315"/>
    </location>
</feature>
<proteinExistence type="predicted"/>
<dbReference type="PROSITE" id="PS50929">
    <property type="entry name" value="ABC_TM1F"/>
    <property type="match status" value="1"/>
</dbReference>
<dbReference type="GO" id="GO:0016887">
    <property type="term" value="F:ATP hydrolysis activity"/>
    <property type="evidence" value="ECO:0007669"/>
    <property type="project" value="InterPro"/>
</dbReference>
<dbReference type="EMBL" id="QSAE01000033">
    <property type="protein sequence ID" value="RGW39163.1"/>
    <property type="molecule type" value="Genomic_DNA"/>
</dbReference>
<accession>A0A413BF20</accession>
<dbReference type="CDD" id="cd03254">
    <property type="entry name" value="ABCC_Glucan_exporter_like"/>
    <property type="match status" value="1"/>
</dbReference>
<dbReference type="Proteomes" id="UP000286581">
    <property type="component" value="Unassembled WGS sequence"/>
</dbReference>
<evidence type="ECO:0000256" key="4">
    <source>
        <dbReference type="ARBA" id="ARBA00022741"/>
    </source>
</evidence>
<dbReference type="InterPro" id="IPR003439">
    <property type="entry name" value="ABC_transporter-like_ATP-bd"/>
</dbReference>
<dbReference type="InterPro" id="IPR039421">
    <property type="entry name" value="Type_1_exporter"/>
</dbReference>
<feature type="transmembrane region" description="Helical" evidence="8">
    <location>
        <begin position="68"/>
        <end position="89"/>
    </location>
</feature>
<dbReference type="PANTHER" id="PTHR43394:SF1">
    <property type="entry name" value="ATP-BINDING CASSETTE SUB-FAMILY B MEMBER 10, MITOCHONDRIAL"/>
    <property type="match status" value="1"/>
</dbReference>